<reference evidence="5 6" key="1">
    <citation type="submission" date="2019-03" db="EMBL/GenBank/DDBJ databases">
        <title>Genomic Encyclopedia of Type Strains, Phase IV (KMG-IV): sequencing the most valuable type-strain genomes for metagenomic binning, comparative biology and taxonomic classification.</title>
        <authorList>
            <person name="Goeker M."/>
        </authorList>
    </citation>
    <scope>NUCLEOTIDE SEQUENCE [LARGE SCALE GENOMIC DNA]</scope>
    <source>
        <strain evidence="5 6">DSM 24591</strain>
    </source>
</reference>
<dbReference type="Proteomes" id="UP000295525">
    <property type="component" value="Unassembled WGS sequence"/>
</dbReference>
<dbReference type="EMBL" id="SMAJ01000030">
    <property type="protein sequence ID" value="TCT00533.1"/>
    <property type="molecule type" value="Genomic_DNA"/>
</dbReference>
<evidence type="ECO:0000259" key="4">
    <source>
        <dbReference type="Pfam" id="PF00496"/>
    </source>
</evidence>
<feature type="signal peptide" evidence="3">
    <location>
        <begin position="1"/>
        <end position="30"/>
    </location>
</feature>
<dbReference type="SUPFAM" id="SSF53850">
    <property type="entry name" value="Periplasmic binding protein-like II"/>
    <property type="match status" value="1"/>
</dbReference>
<dbReference type="Pfam" id="PF00496">
    <property type="entry name" value="SBP_bac_5"/>
    <property type="match status" value="1"/>
</dbReference>
<dbReference type="GO" id="GO:1904680">
    <property type="term" value="F:peptide transmembrane transporter activity"/>
    <property type="evidence" value="ECO:0007669"/>
    <property type="project" value="TreeGrafter"/>
</dbReference>
<evidence type="ECO:0000313" key="5">
    <source>
        <dbReference type="EMBL" id="TCT00533.1"/>
    </source>
</evidence>
<protein>
    <submittedName>
        <fullName evidence="5">Peptide/nickel transport system substrate-binding protein</fullName>
    </submittedName>
</protein>
<name>A0A4R3LJY6_9BURK</name>
<feature type="domain" description="Solute-binding protein family 5" evidence="4">
    <location>
        <begin position="80"/>
        <end position="450"/>
    </location>
</feature>
<evidence type="ECO:0000256" key="3">
    <source>
        <dbReference type="SAM" id="SignalP"/>
    </source>
</evidence>
<accession>A0A4R3LJY6</accession>
<proteinExistence type="inferred from homology"/>
<dbReference type="InterPro" id="IPR039424">
    <property type="entry name" value="SBP_5"/>
</dbReference>
<sequence>MKHFNFVRRRLLTAALSGTLAFVGIGSACAQGAAEKGGTLIMVVQPEPPTLASYQSTAGPVGQVASKIFEGLLEYDFNLKPIPGLAKSWAVSPDGKTVTFSLQEGVKFHDGKPFTSEDVKFSILDVLKKVHPRGVNTFRAVTDVKTPDPLTAIFELSEPAPYMLMAMSSYESPMLPKHVYGNGNITNHPRANTPVGTGPFKFVEWQRGQVIRLDRNKDYHKAGLPHLDRIVARFIADGGTRAATLETGEAQIAGFSAVLPVDVKRLKTLPHLGVTSKGYEMQSPLIMLDFNTTKPPFDNVKVRQAVAYAIDRKFVLDNIWFGFGRPSTGPISSNFKANGLYTADVMNYDVPNRIEIANKLLDEAGKPRGANGVRFEIVHDLTPYGDEWRRFGEYVQQQLGKLGIKVTLRYEDVPTWLRRIYTNYDFQLNSGWIQTLADPAIGVHRLFHSNMIKPGTVFVNDSRWSSKETDELMTQAAVEVNPEKRAALYHEFQKKVVEASPVAFMLELDFTTVYNKKLHNFLVSPLGLYSSFDQAWLAK</sequence>
<dbReference type="Gene3D" id="3.10.105.10">
    <property type="entry name" value="Dipeptide-binding Protein, Domain 3"/>
    <property type="match status" value="1"/>
</dbReference>
<dbReference type="RefSeq" id="WP_165931078.1">
    <property type="nucleotide sequence ID" value="NZ_SMAJ01000030.1"/>
</dbReference>
<dbReference type="PANTHER" id="PTHR30290">
    <property type="entry name" value="PERIPLASMIC BINDING COMPONENT OF ABC TRANSPORTER"/>
    <property type="match status" value="1"/>
</dbReference>
<dbReference type="GO" id="GO:0015833">
    <property type="term" value="P:peptide transport"/>
    <property type="evidence" value="ECO:0007669"/>
    <property type="project" value="TreeGrafter"/>
</dbReference>
<comment type="similarity">
    <text evidence="1">Belongs to the bacterial solute-binding protein 5 family.</text>
</comment>
<dbReference type="InterPro" id="IPR030678">
    <property type="entry name" value="Peptide/Ni-bd"/>
</dbReference>
<organism evidence="5 6">
    <name type="scientific">Paralcaligenes ureilyticus</name>
    <dbReference type="NCBI Taxonomy" id="627131"/>
    <lineage>
        <taxon>Bacteria</taxon>
        <taxon>Pseudomonadati</taxon>
        <taxon>Pseudomonadota</taxon>
        <taxon>Betaproteobacteria</taxon>
        <taxon>Burkholderiales</taxon>
        <taxon>Alcaligenaceae</taxon>
        <taxon>Paralcaligenes</taxon>
    </lineage>
</organism>
<dbReference type="Gene3D" id="3.40.190.10">
    <property type="entry name" value="Periplasmic binding protein-like II"/>
    <property type="match status" value="1"/>
</dbReference>
<dbReference type="GO" id="GO:0043190">
    <property type="term" value="C:ATP-binding cassette (ABC) transporter complex"/>
    <property type="evidence" value="ECO:0007669"/>
    <property type="project" value="InterPro"/>
</dbReference>
<gene>
    <name evidence="5" type="ORF">EDC26_1306</name>
</gene>
<dbReference type="GO" id="GO:0030288">
    <property type="term" value="C:outer membrane-bounded periplasmic space"/>
    <property type="evidence" value="ECO:0007669"/>
    <property type="project" value="UniProtKB-ARBA"/>
</dbReference>
<dbReference type="PROSITE" id="PS51257">
    <property type="entry name" value="PROKAR_LIPOPROTEIN"/>
    <property type="match status" value="1"/>
</dbReference>
<dbReference type="PIRSF" id="PIRSF002741">
    <property type="entry name" value="MppA"/>
    <property type="match status" value="1"/>
</dbReference>
<dbReference type="InterPro" id="IPR000914">
    <property type="entry name" value="SBP_5_dom"/>
</dbReference>
<keyword evidence="2 3" id="KW-0732">Signal</keyword>
<evidence type="ECO:0000313" key="6">
    <source>
        <dbReference type="Proteomes" id="UP000295525"/>
    </source>
</evidence>
<feature type="chain" id="PRO_5020200097" evidence="3">
    <location>
        <begin position="31"/>
        <end position="539"/>
    </location>
</feature>
<evidence type="ECO:0000256" key="2">
    <source>
        <dbReference type="ARBA" id="ARBA00022729"/>
    </source>
</evidence>
<evidence type="ECO:0000256" key="1">
    <source>
        <dbReference type="ARBA" id="ARBA00005695"/>
    </source>
</evidence>
<dbReference type="PANTHER" id="PTHR30290:SF38">
    <property type="entry name" value="D,D-DIPEPTIDE-BINDING PERIPLASMIC PROTEIN DDPA-RELATED"/>
    <property type="match status" value="1"/>
</dbReference>
<dbReference type="AlphaFoldDB" id="A0A4R3LJY6"/>
<dbReference type="CDD" id="cd08517">
    <property type="entry name" value="PBP2_NikA_DppA_OppA_like_13"/>
    <property type="match status" value="1"/>
</dbReference>
<comment type="caution">
    <text evidence="5">The sequence shown here is derived from an EMBL/GenBank/DDBJ whole genome shotgun (WGS) entry which is preliminary data.</text>
</comment>
<keyword evidence="6" id="KW-1185">Reference proteome</keyword>